<accession>T1KWY0</accession>
<protein>
    <submittedName>
        <fullName evidence="1">Uncharacterized protein</fullName>
    </submittedName>
</protein>
<dbReference type="AlphaFoldDB" id="T1KWY0"/>
<organism evidence="1 2">
    <name type="scientific">Tetranychus urticae</name>
    <name type="common">Two-spotted spider mite</name>
    <dbReference type="NCBI Taxonomy" id="32264"/>
    <lineage>
        <taxon>Eukaryota</taxon>
        <taxon>Metazoa</taxon>
        <taxon>Ecdysozoa</taxon>
        <taxon>Arthropoda</taxon>
        <taxon>Chelicerata</taxon>
        <taxon>Arachnida</taxon>
        <taxon>Acari</taxon>
        <taxon>Acariformes</taxon>
        <taxon>Trombidiformes</taxon>
        <taxon>Prostigmata</taxon>
        <taxon>Eleutherengona</taxon>
        <taxon>Raphignathae</taxon>
        <taxon>Tetranychoidea</taxon>
        <taxon>Tetranychidae</taxon>
        <taxon>Tetranychus</taxon>
    </lineage>
</organism>
<reference evidence="1" key="2">
    <citation type="submission" date="2015-06" db="UniProtKB">
        <authorList>
            <consortium name="EnsemblMetazoa"/>
        </authorList>
    </citation>
    <scope>IDENTIFICATION</scope>
</reference>
<evidence type="ECO:0000313" key="2">
    <source>
        <dbReference type="Proteomes" id="UP000015104"/>
    </source>
</evidence>
<dbReference type="Proteomes" id="UP000015104">
    <property type="component" value="Unassembled WGS sequence"/>
</dbReference>
<proteinExistence type="predicted"/>
<sequence length="27" mass="2886">MAVADEKRSEPTDVSTALPTCATMLTF</sequence>
<dbReference type="EMBL" id="CAEY01000675">
    <property type="status" value="NOT_ANNOTATED_CDS"/>
    <property type="molecule type" value="Genomic_DNA"/>
</dbReference>
<reference evidence="2" key="1">
    <citation type="submission" date="2011-08" db="EMBL/GenBank/DDBJ databases">
        <authorList>
            <person name="Rombauts S."/>
        </authorList>
    </citation>
    <scope>NUCLEOTIDE SEQUENCE</scope>
    <source>
        <strain evidence="2">London</strain>
    </source>
</reference>
<evidence type="ECO:0000313" key="1">
    <source>
        <dbReference type="EnsemblMetazoa" id="tetur25g00420.1"/>
    </source>
</evidence>
<name>T1KWY0_TETUR</name>
<keyword evidence="2" id="KW-1185">Reference proteome</keyword>
<dbReference type="EnsemblMetazoa" id="tetur25g00420.1">
    <property type="protein sequence ID" value="tetur25g00420.1"/>
    <property type="gene ID" value="tetur25g00420"/>
</dbReference>
<dbReference type="HOGENOM" id="CLU_3415452_0_0_1"/>